<keyword evidence="1" id="KW-0732">Signal</keyword>
<evidence type="ECO:0000256" key="1">
    <source>
        <dbReference type="SAM" id="SignalP"/>
    </source>
</evidence>
<dbReference type="RefSeq" id="WP_144993561.1">
    <property type="nucleotide sequence ID" value="NZ_CP036281.1"/>
</dbReference>
<protein>
    <recommendedName>
        <fullName evidence="4">Glycosyl hydrolase family 32 N-terminal domain-containing protein</fullName>
    </recommendedName>
</protein>
<dbReference type="SUPFAM" id="SSF75005">
    <property type="entry name" value="Arabinanase/levansucrase/invertase"/>
    <property type="match status" value="1"/>
</dbReference>
<evidence type="ECO:0000313" key="2">
    <source>
        <dbReference type="EMBL" id="QDU79169.1"/>
    </source>
</evidence>
<dbReference type="AlphaFoldDB" id="A0A518CIV4"/>
<evidence type="ECO:0008006" key="4">
    <source>
        <dbReference type="Google" id="ProtNLM"/>
    </source>
</evidence>
<organism evidence="2 3">
    <name type="scientific">Polystyrenella longa</name>
    <dbReference type="NCBI Taxonomy" id="2528007"/>
    <lineage>
        <taxon>Bacteria</taxon>
        <taxon>Pseudomonadati</taxon>
        <taxon>Planctomycetota</taxon>
        <taxon>Planctomycetia</taxon>
        <taxon>Planctomycetales</taxon>
        <taxon>Planctomycetaceae</taxon>
        <taxon>Polystyrenella</taxon>
    </lineage>
</organism>
<sequence precursor="true">MKFNLGTLVNASKVMVLYLALSAGVTQAESPAPGKGIEIGSRLELFVDQLLVDKMEGVEFQLHHPQPMPIAKSPLIGDYATVVKDSDKKGVLYRAWYRTKDPDYTVAGKRHGGKGTGGPQELYRYAESRDGHEWTKPELNLFKMKDKSDVNNVIWTAAPFTHNLAPFLDEHPDCPPEERFKALAGVERTSEYYTVSLRKNGATDAELKRYGYTDGLPGGLFTFVSPDGIRWNRSSDKPVIPVPEGKAFDSQNVAFWSEAENQYVAYVRTWRDPHTGGNGIQNGLRTISRTTSSDFKEWSEPVAMEPNLPGEHLYTSQTHAYFRAPHIYISTPTRYMPDRGSSTDILFMTTRAGSTSYSRLFKDAFIRPGLSRDRWGNRSNYAARKVIPTSETEMSIYHAKSGVRHVLRTDGFVSVHAGLEKGELLTRPLVFEGDELILNVSTSAAGSLLVEVQDENGKPLPSLTLEDCTPIVGDSIEQKVSWKQGSTLGAQAGRPVRLRFVMRECDLYSLKFTHN</sequence>
<dbReference type="InterPro" id="IPR023296">
    <property type="entry name" value="Glyco_hydro_beta-prop_sf"/>
</dbReference>
<dbReference type="Gene3D" id="2.115.10.20">
    <property type="entry name" value="Glycosyl hydrolase domain, family 43"/>
    <property type="match status" value="1"/>
</dbReference>
<gene>
    <name evidence="2" type="ORF">Pla110_08740</name>
</gene>
<accession>A0A518CIV4</accession>
<dbReference type="EMBL" id="CP036281">
    <property type="protein sequence ID" value="QDU79169.1"/>
    <property type="molecule type" value="Genomic_DNA"/>
</dbReference>
<name>A0A518CIV4_9PLAN</name>
<dbReference type="OrthoDB" id="180690at2"/>
<dbReference type="Proteomes" id="UP000317178">
    <property type="component" value="Chromosome"/>
</dbReference>
<keyword evidence="3" id="KW-1185">Reference proteome</keyword>
<reference evidence="2 3" key="1">
    <citation type="submission" date="2019-02" db="EMBL/GenBank/DDBJ databases">
        <title>Deep-cultivation of Planctomycetes and their phenomic and genomic characterization uncovers novel biology.</title>
        <authorList>
            <person name="Wiegand S."/>
            <person name="Jogler M."/>
            <person name="Boedeker C."/>
            <person name="Pinto D."/>
            <person name="Vollmers J."/>
            <person name="Rivas-Marin E."/>
            <person name="Kohn T."/>
            <person name="Peeters S.H."/>
            <person name="Heuer A."/>
            <person name="Rast P."/>
            <person name="Oberbeckmann S."/>
            <person name="Bunk B."/>
            <person name="Jeske O."/>
            <person name="Meyerdierks A."/>
            <person name="Storesund J.E."/>
            <person name="Kallscheuer N."/>
            <person name="Luecker S."/>
            <person name="Lage O.M."/>
            <person name="Pohl T."/>
            <person name="Merkel B.J."/>
            <person name="Hornburger P."/>
            <person name="Mueller R.-W."/>
            <person name="Bruemmer F."/>
            <person name="Labrenz M."/>
            <person name="Spormann A.M."/>
            <person name="Op den Camp H."/>
            <person name="Overmann J."/>
            <person name="Amann R."/>
            <person name="Jetten M.S.M."/>
            <person name="Mascher T."/>
            <person name="Medema M.H."/>
            <person name="Devos D.P."/>
            <person name="Kaster A.-K."/>
            <person name="Ovreas L."/>
            <person name="Rohde M."/>
            <person name="Galperin M.Y."/>
            <person name="Jogler C."/>
        </authorList>
    </citation>
    <scope>NUCLEOTIDE SEQUENCE [LARGE SCALE GENOMIC DNA]</scope>
    <source>
        <strain evidence="2 3">Pla110</strain>
    </source>
</reference>
<evidence type="ECO:0000313" key="3">
    <source>
        <dbReference type="Proteomes" id="UP000317178"/>
    </source>
</evidence>
<dbReference type="KEGG" id="plon:Pla110_08740"/>
<feature type="chain" id="PRO_5021935311" description="Glycosyl hydrolase family 32 N-terminal domain-containing protein" evidence="1">
    <location>
        <begin position="29"/>
        <end position="515"/>
    </location>
</feature>
<feature type="signal peptide" evidence="1">
    <location>
        <begin position="1"/>
        <end position="28"/>
    </location>
</feature>
<proteinExistence type="predicted"/>